<proteinExistence type="predicted"/>
<evidence type="ECO:0000313" key="2">
    <source>
        <dbReference type="EMBL" id="OBT99581.1"/>
    </source>
</evidence>
<keyword evidence="3" id="KW-1185">Reference proteome</keyword>
<name>A0A1B8GUR5_9PEZI</name>
<dbReference type="RefSeq" id="XP_018133314.1">
    <property type="nucleotide sequence ID" value="XM_018272437.2"/>
</dbReference>
<dbReference type="Proteomes" id="UP000091956">
    <property type="component" value="Unassembled WGS sequence"/>
</dbReference>
<dbReference type="Pfam" id="PF00903">
    <property type="entry name" value="Glyoxalase"/>
    <property type="match status" value="1"/>
</dbReference>
<dbReference type="AlphaFoldDB" id="A0A1B8GUR5"/>
<evidence type="ECO:0000259" key="1">
    <source>
        <dbReference type="Pfam" id="PF00903"/>
    </source>
</evidence>
<dbReference type="SUPFAM" id="SSF54593">
    <property type="entry name" value="Glyoxalase/Bleomycin resistance protein/Dihydroxybiphenyl dioxygenase"/>
    <property type="match status" value="1"/>
</dbReference>
<protein>
    <recommendedName>
        <fullName evidence="1">Glyoxalase/fosfomycin resistance/dioxygenase domain-containing protein</fullName>
    </recommendedName>
</protein>
<dbReference type="GeneID" id="28836319"/>
<gene>
    <name evidence="2" type="ORF">VE01_02933</name>
</gene>
<dbReference type="Gene3D" id="3.10.180.10">
    <property type="entry name" value="2,3-Dihydroxybiphenyl 1,2-Dioxygenase, domain 1"/>
    <property type="match status" value="1"/>
</dbReference>
<dbReference type="OrthoDB" id="1077582at2759"/>
<organism evidence="2 3">
    <name type="scientific">Pseudogymnoascus verrucosus</name>
    <dbReference type="NCBI Taxonomy" id="342668"/>
    <lineage>
        <taxon>Eukaryota</taxon>
        <taxon>Fungi</taxon>
        <taxon>Dikarya</taxon>
        <taxon>Ascomycota</taxon>
        <taxon>Pezizomycotina</taxon>
        <taxon>Leotiomycetes</taxon>
        <taxon>Thelebolales</taxon>
        <taxon>Thelebolaceae</taxon>
        <taxon>Pseudogymnoascus</taxon>
    </lineage>
</organism>
<dbReference type="InterPro" id="IPR004360">
    <property type="entry name" value="Glyas_Fos-R_dOase_dom"/>
</dbReference>
<accession>A0A1B8GUR5</accession>
<dbReference type="InterPro" id="IPR029068">
    <property type="entry name" value="Glyas_Bleomycin-R_OHBP_Dase"/>
</dbReference>
<evidence type="ECO:0000313" key="3">
    <source>
        <dbReference type="Proteomes" id="UP000091956"/>
    </source>
</evidence>
<dbReference type="STRING" id="342668.A0A1B8GUR5"/>
<feature type="domain" description="Glyoxalase/fosfomycin resistance/dioxygenase" evidence="1">
    <location>
        <begin position="23"/>
        <end position="155"/>
    </location>
</feature>
<reference evidence="3" key="2">
    <citation type="journal article" date="2018" name="Nat. Commun.">
        <title>Extreme sensitivity to ultraviolet light in the fungal pathogen causing white-nose syndrome of bats.</title>
        <authorList>
            <person name="Palmer J.M."/>
            <person name="Drees K.P."/>
            <person name="Foster J.T."/>
            <person name="Lindner D.L."/>
        </authorList>
    </citation>
    <scope>NUCLEOTIDE SEQUENCE [LARGE SCALE GENOMIC DNA]</scope>
    <source>
        <strain evidence="3">UAMH 10579</strain>
    </source>
</reference>
<reference evidence="2 3" key="1">
    <citation type="submission" date="2016-03" db="EMBL/GenBank/DDBJ databases">
        <title>Comparative genomics of Pseudogymnoascus destructans, the fungus causing white-nose syndrome of bats.</title>
        <authorList>
            <person name="Palmer J.M."/>
            <person name="Drees K.P."/>
            <person name="Foster J.T."/>
            <person name="Lindner D.L."/>
        </authorList>
    </citation>
    <scope>NUCLEOTIDE SEQUENCE [LARGE SCALE GENOMIC DNA]</scope>
    <source>
        <strain evidence="2 3">UAMH 10579</strain>
    </source>
</reference>
<sequence>MTPSPTPHPTASAWKIIPHFPSRSIPATIAFYTSILGFSLGGTYVHDDHPLAGAGEPTFASLFAGDKAAANIYFFLTVDGQDRGMKMAEGRVMIALKEGEVDVLYEKLKRLEEGRARGSGEKEVGDWGIVDEIGDRPWGYRDFSVKDGDGNMLSFFCFLEDGEEEEKTVADA</sequence>
<dbReference type="EMBL" id="KV460212">
    <property type="protein sequence ID" value="OBT99581.1"/>
    <property type="molecule type" value="Genomic_DNA"/>
</dbReference>